<keyword evidence="3" id="KW-0732">Signal</keyword>
<organism evidence="4 5">
    <name type="scientific">Anaeramoeba flamelloides</name>
    <dbReference type="NCBI Taxonomy" id="1746091"/>
    <lineage>
        <taxon>Eukaryota</taxon>
        <taxon>Metamonada</taxon>
        <taxon>Anaeramoebidae</taxon>
        <taxon>Anaeramoeba</taxon>
    </lineage>
</organism>
<keyword evidence="2" id="KW-1133">Transmembrane helix</keyword>
<name>A0AAV7ZAN7_9EUKA</name>
<feature type="region of interest" description="Disordered" evidence="1">
    <location>
        <begin position="457"/>
        <end position="486"/>
    </location>
</feature>
<feature type="transmembrane region" description="Helical" evidence="2">
    <location>
        <begin position="392"/>
        <end position="415"/>
    </location>
</feature>
<feature type="compositionally biased region" description="Polar residues" evidence="1">
    <location>
        <begin position="460"/>
        <end position="486"/>
    </location>
</feature>
<proteinExistence type="predicted"/>
<dbReference type="Proteomes" id="UP001146793">
    <property type="component" value="Unassembled WGS sequence"/>
</dbReference>
<feature type="chain" id="PRO_5043664326" evidence="3">
    <location>
        <begin position="20"/>
        <end position="486"/>
    </location>
</feature>
<dbReference type="EMBL" id="JANTQA010000032">
    <property type="protein sequence ID" value="KAJ3438778.1"/>
    <property type="molecule type" value="Genomic_DNA"/>
</dbReference>
<evidence type="ECO:0000313" key="5">
    <source>
        <dbReference type="Proteomes" id="UP001146793"/>
    </source>
</evidence>
<gene>
    <name evidence="4" type="ORF">M0812_14792</name>
</gene>
<feature type="transmembrane region" description="Helical" evidence="2">
    <location>
        <begin position="240"/>
        <end position="262"/>
    </location>
</feature>
<accession>A0AAV7ZAN7</accession>
<evidence type="ECO:0000256" key="1">
    <source>
        <dbReference type="SAM" id="MobiDB-lite"/>
    </source>
</evidence>
<sequence>MKALLFFLALLLVISGVTSQSSFQNRKLQSVTPSSGYWKSISSSVVSFRNSVFGVEEYNPDDQDYQRRLLKVILVGVIPAIIFFLLSIGYIFFKCFYWAYKPRQNNETKIATKKKKIVLRIVLLISLIFCLLFLILTCVMESEAVTDLDDNMEIVINNIKHVSEDRLNFSSLYHSFSPIPDLKFDERTTKKQKQSDENMGQLEESFDLRYTFLIIVVLFSFLIEIVVILQLCLPGKCGTCLITSIFILSSVFLCMFGVNLAFSTGANDVCEGLKKNQTQNVNYFLTSFTKTSLYAGDNNINNEIYYDFYYLTEITKPDEYTKENYTECRSNISKYCDNDDNECIENIEILLTNITTCYDILDQIQYYLERKDFENLIPEDAVCQRILPEFNFLAASDLALAICYIISAFILLYYFKIFDPSLHVFVRKKSIRKFENNLKKEEDGDILLNDASEVDDDLNRNQNLNSTSSDFSLPSHNPNSSQSENF</sequence>
<keyword evidence="2" id="KW-0472">Membrane</keyword>
<keyword evidence="2" id="KW-0812">Transmembrane</keyword>
<evidence type="ECO:0000256" key="3">
    <source>
        <dbReference type="SAM" id="SignalP"/>
    </source>
</evidence>
<feature type="transmembrane region" description="Helical" evidence="2">
    <location>
        <begin position="210"/>
        <end position="233"/>
    </location>
</feature>
<evidence type="ECO:0000256" key="2">
    <source>
        <dbReference type="SAM" id="Phobius"/>
    </source>
</evidence>
<evidence type="ECO:0000313" key="4">
    <source>
        <dbReference type="EMBL" id="KAJ3438778.1"/>
    </source>
</evidence>
<feature type="transmembrane region" description="Helical" evidence="2">
    <location>
        <begin position="72"/>
        <end position="97"/>
    </location>
</feature>
<dbReference type="AlphaFoldDB" id="A0AAV7ZAN7"/>
<protein>
    <submittedName>
        <fullName evidence="4">Protein tweety</fullName>
    </submittedName>
</protein>
<feature type="transmembrane region" description="Helical" evidence="2">
    <location>
        <begin position="117"/>
        <end position="136"/>
    </location>
</feature>
<reference evidence="4" key="1">
    <citation type="submission" date="2022-08" db="EMBL/GenBank/DDBJ databases">
        <title>Novel sulphate-reducing endosymbionts in the free-living metamonad Anaeramoeba.</title>
        <authorList>
            <person name="Jerlstrom-Hultqvist J."/>
            <person name="Cepicka I."/>
            <person name="Gallot-Lavallee L."/>
            <person name="Salas-Leiva D."/>
            <person name="Curtis B.A."/>
            <person name="Zahonova K."/>
            <person name="Pipaliya S."/>
            <person name="Dacks J."/>
            <person name="Roger A.J."/>
        </authorList>
    </citation>
    <scope>NUCLEOTIDE SEQUENCE</scope>
    <source>
        <strain evidence="4">Busselton2</strain>
    </source>
</reference>
<feature type="signal peptide" evidence="3">
    <location>
        <begin position="1"/>
        <end position="19"/>
    </location>
</feature>
<comment type="caution">
    <text evidence="4">The sequence shown here is derived from an EMBL/GenBank/DDBJ whole genome shotgun (WGS) entry which is preliminary data.</text>
</comment>